<keyword evidence="6 10" id="KW-1133">Transmembrane helix</keyword>
<evidence type="ECO:0000256" key="1">
    <source>
        <dbReference type="ARBA" id="ARBA00004651"/>
    </source>
</evidence>
<feature type="transmembrane region" description="Helical" evidence="10">
    <location>
        <begin position="196"/>
        <end position="218"/>
    </location>
</feature>
<sequence>MNSKFDLKSFISNLLKNSTVTNVITVGVTTLIVSGLGFFKEIVVANSFGLSELLDTFYIAILFPTFISGVFLDSFKSVFIPNYVSELKTGKNIGAFQSTSFIVTIVISLVFLLIAILFTDTYLETFFKGHTTQYYSLIKTQFYYVAPCILFWGLSSLISGLLNIDDEFKFSSIASIFTPISIIICLVFFKEALGSLVLALGTLFGSILNFLFLLIVALNRKIITLQTPDFISVNIKVLFKQIPAKVSSSLLSGINPLIDQYFSAQLIVGSIAALNYGIKIPAFAISIVGIAVGNVLLPYFSKNAVDNKEATFKKLKLILKYLIISSSIIVIILVLLSSPIIWLVFERNAFTSSDTVIVSKIQQMYILQIPSYISGLVMVKFLTSINKNNFMVLTSLVSLILNIVFNFILIDVMGVYGLALATSLVSIVNSIILYVYINKLNSSYV</sequence>
<feature type="transmembrane region" description="Helical" evidence="10">
    <location>
        <begin position="56"/>
        <end position="75"/>
    </location>
</feature>
<feature type="transmembrane region" description="Helical" evidence="10">
    <location>
        <begin position="20"/>
        <end position="44"/>
    </location>
</feature>
<dbReference type="EMBL" id="BAAAGF010000003">
    <property type="protein sequence ID" value="GAA0745656.1"/>
    <property type="molecule type" value="Genomic_DNA"/>
</dbReference>
<feature type="transmembrane region" description="Helical" evidence="10">
    <location>
        <begin position="170"/>
        <end position="189"/>
    </location>
</feature>
<keyword evidence="4" id="KW-0133">Cell shape</keyword>
<evidence type="ECO:0000256" key="8">
    <source>
        <dbReference type="ARBA" id="ARBA00060041"/>
    </source>
</evidence>
<feature type="transmembrane region" description="Helical" evidence="10">
    <location>
        <begin position="365"/>
        <end position="383"/>
    </location>
</feature>
<keyword evidence="12" id="KW-1185">Reference proteome</keyword>
<name>A0ABP3V2X2_9FLAO</name>
<evidence type="ECO:0000313" key="12">
    <source>
        <dbReference type="Proteomes" id="UP001500736"/>
    </source>
</evidence>
<dbReference type="Proteomes" id="UP001500736">
    <property type="component" value="Unassembled WGS sequence"/>
</dbReference>
<evidence type="ECO:0000256" key="3">
    <source>
        <dbReference type="ARBA" id="ARBA00022692"/>
    </source>
</evidence>
<protein>
    <submittedName>
        <fullName evidence="11">Murein biosynthesis integral membrane protein MurJ</fullName>
    </submittedName>
</protein>
<evidence type="ECO:0000256" key="6">
    <source>
        <dbReference type="ARBA" id="ARBA00022989"/>
    </source>
</evidence>
<evidence type="ECO:0000256" key="10">
    <source>
        <dbReference type="SAM" id="Phobius"/>
    </source>
</evidence>
<feature type="transmembrane region" description="Helical" evidence="10">
    <location>
        <begin position="280"/>
        <end position="300"/>
    </location>
</feature>
<proteinExistence type="inferred from homology"/>
<dbReference type="InterPro" id="IPR051050">
    <property type="entry name" value="Lipid_II_flippase_MurJ/MviN"/>
</dbReference>
<comment type="caution">
    <text evidence="11">The sequence shown here is derived from an EMBL/GenBank/DDBJ whole genome shotgun (WGS) entry which is preliminary data.</text>
</comment>
<dbReference type="PANTHER" id="PTHR47019">
    <property type="entry name" value="LIPID II FLIPPASE MURJ"/>
    <property type="match status" value="1"/>
</dbReference>
<evidence type="ECO:0000256" key="4">
    <source>
        <dbReference type="ARBA" id="ARBA00022960"/>
    </source>
</evidence>
<evidence type="ECO:0000256" key="2">
    <source>
        <dbReference type="ARBA" id="ARBA00022475"/>
    </source>
</evidence>
<evidence type="ECO:0000256" key="9">
    <source>
        <dbReference type="ARBA" id="ARBA00061532"/>
    </source>
</evidence>
<keyword evidence="5" id="KW-0573">Peptidoglycan synthesis</keyword>
<keyword evidence="7 10" id="KW-0472">Membrane</keyword>
<gene>
    <name evidence="11" type="primary">murJ</name>
    <name evidence="11" type="ORF">GCM10009431_20920</name>
</gene>
<organism evidence="11 12">
    <name type="scientific">Gaetbulibacter jejuensis</name>
    <dbReference type="NCBI Taxonomy" id="584607"/>
    <lineage>
        <taxon>Bacteria</taxon>
        <taxon>Pseudomonadati</taxon>
        <taxon>Bacteroidota</taxon>
        <taxon>Flavobacteriia</taxon>
        <taxon>Flavobacteriales</taxon>
        <taxon>Flavobacteriaceae</taxon>
        <taxon>Gaetbulibacter</taxon>
    </lineage>
</organism>
<evidence type="ECO:0000256" key="7">
    <source>
        <dbReference type="ARBA" id="ARBA00023136"/>
    </source>
</evidence>
<dbReference type="RefSeq" id="WP_131506745.1">
    <property type="nucleotide sequence ID" value="NZ_BAAAGF010000003.1"/>
</dbReference>
<dbReference type="Pfam" id="PF03023">
    <property type="entry name" value="MurJ"/>
    <property type="match status" value="1"/>
</dbReference>
<feature type="transmembrane region" description="Helical" evidence="10">
    <location>
        <begin position="321"/>
        <end position="345"/>
    </location>
</feature>
<dbReference type="PRINTS" id="PR01806">
    <property type="entry name" value="VIRFACTRMVIN"/>
</dbReference>
<evidence type="ECO:0000256" key="5">
    <source>
        <dbReference type="ARBA" id="ARBA00022984"/>
    </source>
</evidence>
<accession>A0ABP3V2X2</accession>
<feature type="transmembrane region" description="Helical" evidence="10">
    <location>
        <begin position="390"/>
        <end position="410"/>
    </location>
</feature>
<comment type="function">
    <text evidence="8">Involved in peptidoglycan biosynthesis. Transports lipid-linked peptidoglycan precursors from the inner to the outer leaflet of the cytoplasmic membrane.</text>
</comment>
<feature type="transmembrane region" description="Helical" evidence="10">
    <location>
        <begin position="416"/>
        <end position="437"/>
    </location>
</feature>
<keyword evidence="2" id="KW-1003">Cell membrane</keyword>
<comment type="similarity">
    <text evidence="9">Belongs to the MurJ/MviN family.</text>
</comment>
<dbReference type="PANTHER" id="PTHR47019:SF1">
    <property type="entry name" value="LIPID II FLIPPASE MURJ"/>
    <property type="match status" value="1"/>
</dbReference>
<evidence type="ECO:0000313" key="11">
    <source>
        <dbReference type="EMBL" id="GAA0745656.1"/>
    </source>
</evidence>
<dbReference type="InterPro" id="IPR004268">
    <property type="entry name" value="MurJ"/>
</dbReference>
<feature type="transmembrane region" description="Helical" evidence="10">
    <location>
        <begin position="95"/>
        <end position="118"/>
    </location>
</feature>
<comment type="subcellular location">
    <subcellularLocation>
        <location evidence="1">Cell membrane</location>
        <topology evidence="1">Multi-pass membrane protein</topology>
    </subcellularLocation>
</comment>
<feature type="transmembrane region" description="Helical" evidence="10">
    <location>
        <begin position="142"/>
        <end position="164"/>
    </location>
</feature>
<reference evidence="12" key="1">
    <citation type="journal article" date="2019" name="Int. J. Syst. Evol. Microbiol.">
        <title>The Global Catalogue of Microorganisms (GCM) 10K type strain sequencing project: providing services to taxonomists for standard genome sequencing and annotation.</title>
        <authorList>
            <consortium name="The Broad Institute Genomics Platform"/>
            <consortium name="The Broad Institute Genome Sequencing Center for Infectious Disease"/>
            <person name="Wu L."/>
            <person name="Ma J."/>
        </authorList>
    </citation>
    <scope>NUCLEOTIDE SEQUENCE [LARGE SCALE GENOMIC DNA]</scope>
    <source>
        <strain evidence="12">JCM 15976</strain>
    </source>
</reference>
<keyword evidence="3 10" id="KW-0812">Transmembrane</keyword>